<dbReference type="InterPro" id="IPR029044">
    <property type="entry name" value="Nucleotide-diphossugar_trans"/>
</dbReference>
<dbReference type="CDD" id="cd02522">
    <property type="entry name" value="GT_2_like_a"/>
    <property type="match status" value="1"/>
</dbReference>
<evidence type="ECO:0000313" key="7">
    <source>
        <dbReference type="EMBL" id="SDS10726.1"/>
    </source>
</evidence>
<evidence type="ECO:0000313" key="8">
    <source>
        <dbReference type="Proteomes" id="UP000243413"/>
    </source>
</evidence>
<protein>
    <submittedName>
        <fullName evidence="7">Transferase 2, rSAM/selenodomain-associated</fullName>
    </submittedName>
</protein>
<dbReference type="GO" id="GO:0016757">
    <property type="term" value="F:glycosyltransferase activity"/>
    <property type="evidence" value="ECO:0007669"/>
    <property type="project" value="UniProtKB-KW"/>
</dbReference>
<accession>A0A1H1PHL2</accession>
<sequence length="243" mass="26853">MGHGITEPGILEPGITKPATPPPALSIVIPARNEAQHIVASLQPLQGYRPQVEIILVDGGSSDNTAALASPLCDRVLPSPPGRARQMNLGASAARGDALLFLHADTQLPPGFAHRVQSSLTAGHRWGRFDVRLEPGSPLLRLIAWMMNQRSRLTGVCTGDQGIFVQRQLFAELGGYADLPLMEDIELSKRLRRHGRPACLQPALCTSSRRWQQHGTLRTVVLMWWLRALYWFGVSPHRLAKWY</sequence>
<keyword evidence="5" id="KW-0472">Membrane</keyword>
<proteinExistence type="predicted"/>
<keyword evidence="2" id="KW-1003">Cell membrane</keyword>
<keyword evidence="3" id="KW-0328">Glycosyltransferase</keyword>
<keyword evidence="4 7" id="KW-0808">Transferase</keyword>
<dbReference type="NCBIfam" id="TIGR04283">
    <property type="entry name" value="glyco_like_mftF"/>
    <property type="match status" value="1"/>
</dbReference>
<name>A0A1H1PHL2_9GAMM</name>
<dbReference type="PANTHER" id="PTHR43646:SF2">
    <property type="entry name" value="GLYCOSYLTRANSFERASE 2-LIKE DOMAIN-CONTAINING PROTEIN"/>
    <property type="match status" value="1"/>
</dbReference>
<dbReference type="Proteomes" id="UP000243413">
    <property type="component" value="Chromosome I"/>
</dbReference>
<dbReference type="InterPro" id="IPR001173">
    <property type="entry name" value="Glyco_trans_2-like"/>
</dbReference>
<reference evidence="8" key="1">
    <citation type="submission" date="2016-10" db="EMBL/GenBank/DDBJ databases">
        <authorList>
            <person name="Varghese N."/>
            <person name="Submissions S."/>
        </authorList>
    </citation>
    <scope>NUCLEOTIDE SEQUENCE [LARGE SCALE GENOMIC DNA]</scope>
    <source>
        <strain evidence="8">JCM 14963</strain>
    </source>
</reference>
<evidence type="ECO:0000259" key="6">
    <source>
        <dbReference type="Pfam" id="PF00535"/>
    </source>
</evidence>
<gene>
    <name evidence="7" type="ORF">SAMN05216271_1171</name>
</gene>
<dbReference type="Pfam" id="PF00535">
    <property type="entry name" value="Glycos_transf_2"/>
    <property type="match status" value="1"/>
</dbReference>
<feature type="domain" description="Glycosyltransferase 2-like" evidence="6">
    <location>
        <begin position="26"/>
        <end position="122"/>
    </location>
</feature>
<dbReference type="OrthoDB" id="5291101at2"/>
<dbReference type="AlphaFoldDB" id="A0A1H1PHL2"/>
<evidence type="ECO:0000256" key="1">
    <source>
        <dbReference type="ARBA" id="ARBA00004236"/>
    </source>
</evidence>
<dbReference type="Gene3D" id="3.90.550.10">
    <property type="entry name" value="Spore Coat Polysaccharide Biosynthesis Protein SpsA, Chain A"/>
    <property type="match status" value="1"/>
</dbReference>
<comment type="subcellular location">
    <subcellularLocation>
        <location evidence="1">Cell membrane</location>
    </subcellularLocation>
</comment>
<organism evidence="7 8">
    <name type="scientific">Halopseudomonas sabulinigri</name>
    <dbReference type="NCBI Taxonomy" id="472181"/>
    <lineage>
        <taxon>Bacteria</taxon>
        <taxon>Pseudomonadati</taxon>
        <taxon>Pseudomonadota</taxon>
        <taxon>Gammaproteobacteria</taxon>
        <taxon>Pseudomonadales</taxon>
        <taxon>Pseudomonadaceae</taxon>
        <taxon>Halopseudomonas</taxon>
    </lineage>
</organism>
<dbReference type="STRING" id="472181.SAMN05216271_1171"/>
<dbReference type="GO" id="GO:0005886">
    <property type="term" value="C:plasma membrane"/>
    <property type="evidence" value="ECO:0007669"/>
    <property type="project" value="UniProtKB-SubCell"/>
</dbReference>
<evidence type="ECO:0000256" key="2">
    <source>
        <dbReference type="ARBA" id="ARBA00022475"/>
    </source>
</evidence>
<dbReference type="InterPro" id="IPR026461">
    <property type="entry name" value="Trfase_2_rSAM/seldom_assoc"/>
</dbReference>
<dbReference type="PANTHER" id="PTHR43646">
    <property type="entry name" value="GLYCOSYLTRANSFERASE"/>
    <property type="match status" value="1"/>
</dbReference>
<evidence type="ECO:0000256" key="5">
    <source>
        <dbReference type="ARBA" id="ARBA00023136"/>
    </source>
</evidence>
<evidence type="ECO:0000256" key="3">
    <source>
        <dbReference type="ARBA" id="ARBA00022676"/>
    </source>
</evidence>
<dbReference type="SUPFAM" id="SSF53448">
    <property type="entry name" value="Nucleotide-diphospho-sugar transferases"/>
    <property type="match status" value="1"/>
</dbReference>
<dbReference type="EMBL" id="LT629763">
    <property type="protein sequence ID" value="SDS10726.1"/>
    <property type="molecule type" value="Genomic_DNA"/>
</dbReference>
<evidence type="ECO:0000256" key="4">
    <source>
        <dbReference type="ARBA" id="ARBA00022679"/>
    </source>
</evidence>